<dbReference type="EMBL" id="QPJT01000029">
    <property type="protein sequence ID" value="RCX10450.1"/>
    <property type="molecule type" value="Genomic_DNA"/>
</dbReference>
<dbReference type="InterPro" id="IPR001387">
    <property type="entry name" value="Cro/C1-type_HTH"/>
</dbReference>
<dbReference type="SMART" id="SM00530">
    <property type="entry name" value="HTH_XRE"/>
    <property type="match status" value="2"/>
</dbReference>
<dbReference type="InterPro" id="IPR010982">
    <property type="entry name" value="Lambda_DNA-bd_dom_sf"/>
</dbReference>
<dbReference type="RefSeq" id="WP_114299505.1">
    <property type="nucleotide sequence ID" value="NZ_QPJT01000029.1"/>
</dbReference>
<dbReference type="Pfam" id="PF01381">
    <property type="entry name" value="HTH_3"/>
    <property type="match status" value="1"/>
</dbReference>
<evidence type="ECO:0000259" key="2">
    <source>
        <dbReference type="PROSITE" id="PS50943"/>
    </source>
</evidence>
<comment type="caution">
    <text evidence="3">The sequence shown here is derived from an EMBL/GenBank/DDBJ whole genome shotgun (WGS) entry which is preliminary data.</text>
</comment>
<dbReference type="PROSITE" id="PS50943">
    <property type="entry name" value="HTH_CROC1"/>
    <property type="match status" value="1"/>
</dbReference>
<accession>A0A369AM46</accession>
<dbReference type="AlphaFoldDB" id="A0A369AM46"/>
<dbReference type="CDD" id="cd00093">
    <property type="entry name" value="HTH_XRE"/>
    <property type="match status" value="1"/>
</dbReference>
<evidence type="ECO:0000313" key="3">
    <source>
        <dbReference type="EMBL" id="RCX10450.1"/>
    </source>
</evidence>
<proteinExistence type="predicted"/>
<dbReference type="PANTHER" id="PTHR46558">
    <property type="entry name" value="TRACRIPTIONAL REGULATORY PROTEIN-RELATED-RELATED"/>
    <property type="match status" value="1"/>
</dbReference>
<keyword evidence="1 3" id="KW-0238">DNA-binding</keyword>
<gene>
    <name evidence="3" type="ORF">DFR58_12942</name>
</gene>
<dbReference type="GO" id="GO:0003677">
    <property type="term" value="F:DNA binding"/>
    <property type="evidence" value="ECO:0007669"/>
    <property type="project" value="UniProtKB-KW"/>
</dbReference>
<protein>
    <submittedName>
        <fullName evidence="3">DNA-binding XRE family transcriptional regulator</fullName>
    </submittedName>
</protein>
<evidence type="ECO:0000256" key="1">
    <source>
        <dbReference type="ARBA" id="ARBA00023125"/>
    </source>
</evidence>
<feature type="domain" description="HTH cro/C1-type" evidence="2">
    <location>
        <begin position="7"/>
        <end position="61"/>
    </location>
</feature>
<keyword evidence="4" id="KW-1185">Reference proteome</keyword>
<sequence length="193" mass="21778">MTLGSNIKKFRILKGMKAYQLASAVGITTAYMSEIEKGKKIPLLPLAQKIAEAIGVSVSDLLGENQSIFKRDKLVELRGNRTYAEFAEQLQQKLNIPITALQLESYEKGQKDDEGNIKEPPKSVILQICKAEGQDPDYFYYLNSLNQELLDSDFFQYSSNSSLQRVLKKITENNLDLSKIEAFIDGMMAQKRS</sequence>
<dbReference type="SUPFAM" id="SSF47413">
    <property type="entry name" value="lambda repressor-like DNA-binding domains"/>
    <property type="match status" value="1"/>
</dbReference>
<dbReference type="Gene3D" id="1.10.260.40">
    <property type="entry name" value="lambda repressor-like DNA-binding domains"/>
    <property type="match status" value="1"/>
</dbReference>
<dbReference type="OrthoDB" id="1859224at2"/>
<reference evidence="3 4" key="1">
    <citation type="submission" date="2018-07" db="EMBL/GenBank/DDBJ databases">
        <title>Genomic Encyclopedia of Type Strains, Phase IV (KMG-IV): sequencing the most valuable type-strain genomes for metagenomic binning, comparative biology and taxonomic classification.</title>
        <authorList>
            <person name="Goeker M."/>
        </authorList>
    </citation>
    <scope>NUCLEOTIDE SEQUENCE [LARGE SCALE GENOMIC DNA]</scope>
    <source>
        <strain evidence="3 4">DSM 27016</strain>
    </source>
</reference>
<dbReference type="PANTHER" id="PTHR46558:SF4">
    <property type="entry name" value="DNA-BIDING PHAGE PROTEIN"/>
    <property type="match status" value="1"/>
</dbReference>
<evidence type="ECO:0000313" key="4">
    <source>
        <dbReference type="Proteomes" id="UP000253034"/>
    </source>
</evidence>
<dbReference type="Proteomes" id="UP000253034">
    <property type="component" value="Unassembled WGS sequence"/>
</dbReference>
<name>A0A369AM46_9FIRM</name>
<organism evidence="3 4">
    <name type="scientific">Anaerobacterium chartisolvens</name>
    <dbReference type="NCBI Taxonomy" id="1297424"/>
    <lineage>
        <taxon>Bacteria</taxon>
        <taxon>Bacillati</taxon>
        <taxon>Bacillota</taxon>
        <taxon>Clostridia</taxon>
        <taxon>Eubacteriales</taxon>
        <taxon>Oscillospiraceae</taxon>
        <taxon>Anaerobacterium</taxon>
    </lineage>
</organism>